<reference evidence="6" key="1">
    <citation type="journal article" date="2020" name="Stud. Mycol.">
        <title>101 Dothideomycetes genomes: a test case for predicting lifestyles and emergence of pathogens.</title>
        <authorList>
            <person name="Haridas S."/>
            <person name="Albert R."/>
            <person name="Binder M."/>
            <person name="Bloem J."/>
            <person name="Labutti K."/>
            <person name="Salamov A."/>
            <person name="Andreopoulos B."/>
            <person name="Baker S."/>
            <person name="Barry K."/>
            <person name="Bills G."/>
            <person name="Bluhm B."/>
            <person name="Cannon C."/>
            <person name="Castanera R."/>
            <person name="Culley D."/>
            <person name="Daum C."/>
            <person name="Ezra D."/>
            <person name="Gonzalez J."/>
            <person name="Henrissat B."/>
            <person name="Kuo A."/>
            <person name="Liang C."/>
            <person name="Lipzen A."/>
            <person name="Lutzoni F."/>
            <person name="Magnuson J."/>
            <person name="Mondo S."/>
            <person name="Nolan M."/>
            <person name="Ohm R."/>
            <person name="Pangilinan J."/>
            <person name="Park H.-J."/>
            <person name="Ramirez L."/>
            <person name="Alfaro M."/>
            <person name="Sun H."/>
            <person name="Tritt A."/>
            <person name="Yoshinaga Y."/>
            <person name="Zwiers L.-H."/>
            <person name="Turgeon B."/>
            <person name="Goodwin S."/>
            <person name="Spatafora J."/>
            <person name="Crous P."/>
            <person name="Grigoriev I."/>
        </authorList>
    </citation>
    <scope>NUCLEOTIDE SEQUENCE</scope>
    <source>
        <strain evidence="6">CBS 121167</strain>
    </source>
</reference>
<dbReference type="InterPro" id="IPR011701">
    <property type="entry name" value="MFS"/>
</dbReference>
<evidence type="ECO:0000256" key="1">
    <source>
        <dbReference type="ARBA" id="ARBA00004141"/>
    </source>
</evidence>
<dbReference type="Gene3D" id="1.20.1250.20">
    <property type="entry name" value="MFS general substrate transporter like domains"/>
    <property type="match status" value="2"/>
</dbReference>
<feature type="region of interest" description="Disordered" evidence="3">
    <location>
        <begin position="1"/>
        <end position="94"/>
    </location>
</feature>
<feature type="domain" description="Major facilitator superfamily (MFS) profile" evidence="5">
    <location>
        <begin position="107"/>
        <end position="511"/>
    </location>
</feature>
<dbReference type="PANTHER" id="PTHR11360:SF177">
    <property type="entry name" value="RIBOFLAVIN TRANSPORTER MCH5"/>
    <property type="match status" value="1"/>
</dbReference>
<dbReference type="EMBL" id="ML995491">
    <property type="protein sequence ID" value="KAF2139942.1"/>
    <property type="molecule type" value="Genomic_DNA"/>
</dbReference>
<keyword evidence="4" id="KW-0812">Transmembrane</keyword>
<dbReference type="PROSITE" id="PS50850">
    <property type="entry name" value="MFS"/>
    <property type="match status" value="1"/>
</dbReference>
<dbReference type="InterPro" id="IPR050327">
    <property type="entry name" value="Proton-linked_MCT"/>
</dbReference>
<dbReference type="RefSeq" id="XP_033395655.1">
    <property type="nucleotide sequence ID" value="XM_033538296.1"/>
</dbReference>
<comment type="subcellular location">
    <subcellularLocation>
        <location evidence="1">Membrane</location>
        <topology evidence="1">Multi-pass membrane protein</topology>
    </subcellularLocation>
</comment>
<organism evidence="6 7">
    <name type="scientific">Aplosporella prunicola CBS 121167</name>
    <dbReference type="NCBI Taxonomy" id="1176127"/>
    <lineage>
        <taxon>Eukaryota</taxon>
        <taxon>Fungi</taxon>
        <taxon>Dikarya</taxon>
        <taxon>Ascomycota</taxon>
        <taxon>Pezizomycotina</taxon>
        <taxon>Dothideomycetes</taxon>
        <taxon>Dothideomycetes incertae sedis</taxon>
        <taxon>Botryosphaeriales</taxon>
        <taxon>Aplosporellaceae</taxon>
        <taxon>Aplosporella</taxon>
    </lineage>
</organism>
<keyword evidence="4" id="KW-1133">Transmembrane helix</keyword>
<feature type="transmembrane region" description="Helical" evidence="4">
    <location>
        <begin position="411"/>
        <end position="435"/>
    </location>
</feature>
<dbReference type="CDD" id="cd17352">
    <property type="entry name" value="MFS_MCT_SLC16"/>
    <property type="match status" value="1"/>
</dbReference>
<dbReference type="Pfam" id="PF07690">
    <property type="entry name" value="MFS_1"/>
    <property type="match status" value="1"/>
</dbReference>
<dbReference type="GO" id="GO:0022857">
    <property type="term" value="F:transmembrane transporter activity"/>
    <property type="evidence" value="ECO:0007669"/>
    <property type="project" value="InterPro"/>
</dbReference>
<evidence type="ECO:0000313" key="6">
    <source>
        <dbReference type="EMBL" id="KAF2139942.1"/>
    </source>
</evidence>
<dbReference type="GO" id="GO:0016020">
    <property type="term" value="C:membrane"/>
    <property type="evidence" value="ECO:0007669"/>
    <property type="project" value="UniProtKB-SubCell"/>
</dbReference>
<protein>
    <recommendedName>
        <fullName evidence="5">Major facilitator superfamily (MFS) profile domain-containing protein</fullName>
    </recommendedName>
</protein>
<name>A0A6A6B728_9PEZI</name>
<feature type="transmembrane region" description="Helical" evidence="4">
    <location>
        <begin position="175"/>
        <end position="193"/>
    </location>
</feature>
<feature type="transmembrane region" description="Helical" evidence="4">
    <location>
        <begin position="199"/>
        <end position="220"/>
    </location>
</feature>
<dbReference type="AlphaFoldDB" id="A0A6A6B728"/>
<feature type="transmembrane region" description="Helical" evidence="4">
    <location>
        <begin position="372"/>
        <end position="391"/>
    </location>
</feature>
<feature type="transmembrane region" description="Helical" evidence="4">
    <location>
        <begin position="232"/>
        <end position="252"/>
    </location>
</feature>
<dbReference type="OrthoDB" id="410267at2759"/>
<gene>
    <name evidence="6" type="ORF">K452DRAFT_253597</name>
</gene>
<keyword evidence="4" id="KW-0472">Membrane</keyword>
<comment type="similarity">
    <text evidence="2">Belongs to the major facilitator superfamily. Monocarboxylate porter (TC 2.A.1.13) family.</text>
</comment>
<dbReference type="InterPro" id="IPR020846">
    <property type="entry name" value="MFS_dom"/>
</dbReference>
<evidence type="ECO:0000256" key="4">
    <source>
        <dbReference type="SAM" id="Phobius"/>
    </source>
</evidence>
<feature type="transmembrane region" description="Helical" evidence="4">
    <location>
        <begin position="264"/>
        <end position="284"/>
    </location>
</feature>
<evidence type="ECO:0000259" key="5">
    <source>
        <dbReference type="PROSITE" id="PS50850"/>
    </source>
</evidence>
<evidence type="ECO:0000256" key="2">
    <source>
        <dbReference type="ARBA" id="ARBA00006727"/>
    </source>
</evidence>
<accession>A0A6A6B728</accession>
<proteinExistence type="inferred from homology"/>
<feature type="transmembrane region" description="Helical" evidence="4">
    <location>
        <begin position="145"/>
        <end position="168"/>
    </location>
</feature>
<feature type="transmembrane region" description="Helical" evidence="4">
    <location>
        <begin position="305"/>
        <end position="329"/>
    </location>
</feature>
<feature type="transmembrane region" description="Helical" evidence="4">
    <location>
        <begin position="447"/>
        <end position="471"/>
    </location>
</feature>
<feature type="transmembrane region" description="Helical" evidence="4">
    <location>
        <begin position="341"/>
        <end position="360"/>
    </location>
</feature>
<feature type="transmembrane region" description="Helical" evidence="4">
    <location>
        <begin position="108"/>
        <end position="133"/>
    </location>
</feature>
<sequence length="511" mass="55188">MPTHQRKGSTPGSIESTEPPFHGITSVTSRTSHTEHPPAVAEKPSLPPCDPSEQTLADKDWTTTEDGNVKPQHPADKEAPRSSESSSSDTLPGDGFTYPEGGWKAWGVVLGAFTGMTAAFGMMNSIGIFQAYISTNQLSHYDDSTVGWIFSIYTFLAFFCGIQIGPIFDQYGPRMLILAGNICLIASIFFLSVCKEYYQFLLTFGVLGGVGSSLVFTPAISSIGHFFQVKRAAATGLASGGGSIGGVIFPLMLQSLIPKVGWGWAVRILGFIFVFLGCVAQLLIRSRLPPKPGGSVIPDFRIFKEIPFTLTTAGVFFMEWGLFIPITYITSYALSTGAIDYTFSYQLIAILNTGSCLGRWAPGFVADRLGRFNCMVVTLTFCFLTTVALWLPDALLSPLGEYSDNKSAIKGLTIAYALLFGFASGTNISLTPVCVGQLCTTQTYGRYYATCYTVVSFGTLTGIPIAGALLQATGGRYWGMVVFTFATYACAWCSFLGARVLKVGWTLDVRY</sequence>
<evidence type="ECO:0000256" key="3">
    <source>
        <dbReference type="SAM" id="MobiDB-lite"/>
    </source>
</evidence>
<keyword evidence="7" id="KW-1185">Reference proteome</keyword>
<evidence type="ECO:0000313" key="7">
    <source>
        <dbReference type="Proteomes" id="UP000799438"/>
    </source>
</evidence>
<dbReference type="Proteomes" id="UP000799438">
    <property type="component" value="Unassembled WGS sequence"/>
</dbReference>
<dbReference type="InterPro" id="IPR036259">
    <property type="entry name" value="MFS_trans_sf"/>
</dbReference>
<dbReference type="SUPFAM" id="SSF103473">
    <property type="entry name" value="MFS general substrate transporter"/>
    <property type="match status" value="1"/>
</dbReference>
<dbReference type="GeneID" id="54295792"/>
<dbReference type="PANTHER" id="PTHR11360">
    <property type="entry name" value="MONOCARBOXYLATE TRANSPORTER"/>
    <property type="match status" value="1"/>
</dbReference>
<feature type="transmembrane region" description="Helical" evidence="4">
    <location>
        <begin position="477"/>
        <end position="501"/>
    </location>
</feature>